<dbReference type="SUPFAM" id="SSF51679">
    <property type="entry name" value="Bacterial luciferase-like"/>
    <property type="match status" value="1"/>
</dbReference>
<dbReference type="GO" id="GO:0016705">
    <property type="term" value="F:oxidoreductase activity, acting on paired donors, with incorporation or reduction of molecular oxygen"/>
    <property type="evidence" value="ECO:0007669"/>
    <property type="project" value="InterPro"/>
</dbReference>
<dbReference type="InterPro" id="IPR050766">
    <property type="entry name" value="Bact_Lucif_Oxidored"/>
</dbReference>
<proteinExistence type="inferred from homology"/>
<sequence>MTEHQEAWVSADTAHSAHAAHEIATQVTAGERWPLKFGVFMAPFHKAGRNPTLMLEQDLSLLEHLDRLGYDEAWIGEHHSGGWEIVASPELFIASAAARTRHLRFGTGVISLPYHHPLHVADRMVLLDHLTRGRVMLGVGPGQLASDAHMLGIDTARQREMMEESLEAVTALLAGREPVTRKTDWFTLQDAQLQLRPFQDPSFEIAVAATFSPAGPRTAGRFGAGMLSIAASQEGGFDALGYHWNVANEVAAQHGRTVDRRKWRLMGMMHIAETEEQARREVAYGLRDIQDYQAKVLPIPYDADASLDARLDHGNATGSFICGTPEMAVRQIERLWQKSGGFGTYLFMGADFADPEATRRSYELIAREVIPHFTGQSAGPVASHDWQVALSERWRDQTAQALGKAMKDYEADKAAGASEGAGA</sequence>
<gene>
    <name evidence="6" type="ORF">LZ495_30905</name>
</gene>
<dbReference type="EMBL" id="JAKFHA010000025">
    <property type="protein sequence ID" value="MCF2531602.1"/>
    <property type="molecule type" value="Genomic_DNA"/>
</dbReference>
<feature type="domain" description="Luciferase-like" evidence="5">
    <location>
        <begin position="36"/>
        <end position="340"/>
    </location>
</feature>
<dbReference type="InterPro" id="IPR036661">
    <property type="entry name" value="Luciferase-like_sf"/>
</dbReference>
<dbReference type="PANTHER" id="PTHR30137:SF16">
    <property type="entry name" value="BLL0895 PROTEIN"/>
    <property type="match status" value="1"/>
</dbReference>
<evidence type="ECO:0000259" key="5">
    <source>
        <dbReference type="Pfam" id="PF00296"/>
    </source>
</evidence>
<name>A0AA41U573_9ACTN</name>
<evidence type="ECO:0000256" key="3">
    <source>
        <dbReference type="ARBA" id="ARBA00023002"/>
    </source>
</evidence>
<dbReference type="PANTHER" id="PTHR30137">
    <property type="entry name" value="LUCIFERASE-LIKE MONOOXYGENASE"/>
    <property type="match status" value="1"/>
</dbReference>
<accession>A0AA41U573</accession>
<evidence type="ECO:0000256" key="4">
    <source>
        <dbReference type="ARBA" id="ARBA00023033"/>
    </source>
</evidence>
<organism evidence="6 7">
    <name type="scientific">Yinghuangia soli</name>
    <dbReference type="NCBI Taxonomy" id="2908204"/>
    <lineage>
        <taxon>Bacteria</taxon>
        <taxon>Bacillati</taxon>
        <taxon>Actinomycetota</taxon>
        <taxon>Actinomycetes</taxon>
        <taxon>Kitasatosporales</taxon>
        <taxon>Streptomycetaceae</taxon>
        <taxon>Yinghuangia</taxon>
    </lineage>
</organism>
<dbReference type="GO" id="GO:0005829">
    <property type="term" value="C:cytosol"/>
    <property type="evidence" value="ECO:0007669"/>
    <property type="project" value="TreeGrafter"/>
</dbReference>
<keyword evidence="3" id="KW-0560">Oxidoreductase</keyword>
<dbReference type="Proteomes" id="UP001165378">
    <property type="component" value="Unassembled WGS sequence"/>
</dbReference>
<dbReference type="Gene3D" id="3.20.20.30">
    <property type="entry name" value="Luciferase-like domain"/>
    <property type="match status" value="1"/>
</dbReference>
<dbReference type="RefSeq" id="WP_235056252.1">
    <property type="nucleotide sequence ID" value="NZ_JAKFHA010000025.1"/>
</dbReference>
<dbReference type="GO" id="GO:0004497">
    <property type="term" value="F:monooxygenase activity"/>
    <property type="evidence" value="ECO:0007669"/>
    <property type="project" value="UniProtKB-KW"/>
</dbReference>
<reference evidence="6" key="1">
    <citation type="submission" date="2022-01" db="EMBL/GenBank/DDBJ databases">
        <title>Genome-Based Taxonomic Classification of the Phylum Actinobacteria.</title>
        <authorList>
            <person name="Gao Y."/>
        </authorList>
    </citation>
    <scope>NUCLEOTIDE SEQUENCE</scope>
    <source>
        <strain evidence="6">KLBMP 8922</strain>
    </source>
</reference>
<evidence type="ECO:0000313" key="7">
    <source>
        <dbReference type="Proteomes" id="UP001165378"/>
    </source>
</evidence>
<evidence type="ECO:0000256" key="2">
    <source>
        <dbReference type="ARBA" id="ARBA00022630"/>
    </source>
</evidence>
<keyword evidence="7" id="KW-1185">Reference proteome</keyword>
<keyword evidence="2" id="KW-0285">Flavoprotein</keyword>
<keyword evidence="4" id="KW-0503">Monooxygenase</keyword>
<dbReference type="InterPro" id="IPR011251">
    <property type="entry name" value="Luciferase-like_dom"/>
</dbReference>
<evidence type="ECO:0000256" key="1">
    <source>
        <dbReference type="ARBA" id="ARBA00010426"/>
    </source>
</evidence>
<dbReference type="Pfam" id="PF00296">
    <property type="entry name" value="Bac_luciferase"/>
    <property type="match status" value="1"/>
</dbReference>
<protein>
    <submittedName>
        <fullName evidence="6">LLM class flavin-dependent oxidoreductase</fullName>
    </submittedName>
</protein>
<dbReference type="AlphaFoldDB" id="A0AA41U573"/>
<evidence type="ECO:0000313" key="6">
    <source>
        <dbReference type="EMBL" id="MCF2531602.1"/>
    </source>
</evidence>
<comment type="similarity">
    <text evidence="1">Belongs to the bacterial luciferase oxidoreductase family.</text>
</comment>
<comment type="caution">
    <text evidence="6">The sequence shown here is derived from an EMBL/GenBank/DDBJ whole genome shotgun (WGS) entry which is preliminary data.</text>
</comment>